<feature type="transmembrane region" description="Helical" evidence="1">
    <location>
        <begin position="150"/>
        <end position="173"/>
    </location>
</feature>
<dbReference type="RefSeq" id="WP_349232325.1">
    <property type="nucleotide sequence ID" value="NZ_JBBMFK010000026.1"/>
</dbReference>
<dbReference type="InterPro" id="IPR035168">
    <property type="entry name" value="DUF5317"/>
</dbReference>
<feature type="transmembrane region" description="Helical" evidence="1">
    <location>
        <begin position="52"/>
        <end position="72"/>
    </location>
</feature>
<keyword evidence="1" id="KW-0472">Membrane</keyword>
<evidence type="ECO:0000313" key="2">
    <source>
        <dbReference type="EMBL" id="MEQ2444521.1"/>
    </source>
</evidence>
<organism evidence="2 3">
    <name type="scientific">Pseudoflavonifractor intestinihominis</name>
    <dbReference type="NCBI Taxonomy" id="3133171"/>
    <lineage>
        <taxon>Bacteria</taxon>
        <taxon>Bacillati</taxon>
        <taxon>Bacillota</taxon>
        <taxon>Clostridia</taxon>
        <taxon>Eubacteriales</taxon>
        <taxon>Oscillospiraceae</taxon>
        <taxon>Pseudoflavonifractor</taxon>
    </lineage>
</organism>
<proteinExistence type="predicted"/>
<evidence type="ECO:0000313" key="3">
    <source>
        <dbReference type="Proteomes" id="UP001464378"/>
    </source>
</evidence>
<comment type="caution">
    <text evidence="2">The sequence shown here is derived from an EMBL/GenBank/DDBJ whole genome shotgun (WGS) entry which is preliminary data.</text>
</comment>
<dbReference type="Proteomes" id="UP001464378">
    <property type="component" value="Unassembled WGS sequence"/>
</dbReference>
<protein>
    <submittedName>
        <fullName evidence="2">DUF5317 domain-containing protein</fullName>
    </submittedName>
</protein>
<keyword evidence="3" id="KW-1185">Reference proteome</keyword>
<feature type="transmembrane region" description="Helical" evidence="1">
    <location>
        <begin position="81"/>
        <end position="100"/>
    </location>
</feature>
<keyword evidence="1" id="KW-1133">Transmembrane helix</keyword>
<reference evidence="2 3" key="1">
    <citation type="submission" date="2024-03" db="EMBL/GenBank/DDBJ databases">
        <title>Human intestinal bacterial collection.</title>
        <authorList>
            <person name="Pauvert C."/>
            <person name="Hitch T.C.A."/>
            <person name="Clavel T."/>
        </authorList>
    </citation>
    <scope>NUCLEOTIDE SEQUENCE [LARGE SCALE GENOMIC DNA]</scope>
    <source>
        <strain evidence="2 3">CLA-AP-H29</strain>
    </source>
</reference>
<accession>A0ABV1EDL7</accession>
<dbReference type="Pfam" id="PF17248">
    <property type="entry name" value="DUF5317"/>
    <property type="match status" value="1"/>
</dbReference>
<gene>
    <name evidence="2" type="ORF">WMO64_13730</name>
</gene>
<dbReference type="EMBL" id="JBBMFK010000026">
    <property type="protein sequence ID" value="MEQ2444521.1"/>
    <property type="molecule type" value="Genomic_DNA"/>
</dbReference>
<sequence>MLILAVLLALALGWCTGGRLIRYVETPLYLLPLPILALLMQRALGLLPAEHYLPWAAVLLLMSYAMIFLFLWRNRRLKRTAALAGLGSLCNLAVIAANGWRMPVSAAAAGLLSPDGLAQLAAGAVPMYALEDSGTRLRFLGDVIYCPVPLIGGFASIGDVLLAAGVFFLLLAIMKPIKLPRWMVLG</sequence>
<evidence type="ECO:0000256" key="1">
    <source>
        <dbReference type="SAM" id="Phobius"/>
    </source>
</evidence>
<name>A0ABV1EDL7_9FIRM</name>
<keyword evidence="1" id="KW-0812">Transmembrane</keyword>